<keyword evidence="2" id="KW-0963">Cytoplasm</keyword>
<evidence type="ECO:0000256" key="3">
    <source>
        <dbReference type="ARBA" id="ARBA00022553"/>
    </source>
</evidence>
<dbReference type="CDD" id="cd17536">
    <property type="entry name" value="REC_YesN-like"/>
    <property type="match status" value="1"/>
</dbReference>
<dbReference type="Gene3D" id="1.10.10.60">
    <property type="entry name" value="Homeodomain-like"/>
    <property type="match status" value="2"/>
</dbReference>
<dbReference type="AlphaFoldDB" id="A0A6C0FVA9"/>
<dbReference type="InterPro" id="IPR011006">
    <property type="entry name" value="CheY-like_superfamily"/>
</dbReference>
<feature type="domain" description="Response regulatory" evidence="10">
    <location>
        <begin position="3"/>
        <end position="120"/>
    </location>
</feature>
<keyword evidence="7" id="KW-0804">Transcription</keyword>
<dbReference type="PRINTS" id="PR00032">
    <property type="entry name" value="HTHARAC"/>
</dbReference>
<dbReference type="SMART" id="SM00448">
    <property type="entry name" value="REC"/>
    <property type="match status" value="1"/>
</dbReference>
<evidence type="ECO:0000256" key="8">
    <source>
        <dbReference type="PROSITE-ProRule" id="PRU00169"/>
    </source>
</evidence>
<evidence type="ECO:0000256" key="5">
    <source>
        <dbReference type="ARBA" id="ARBA00023015"/>
    </source>
</evidence>
<evidence type="ECO:0000313" key="11">
    <source>
        <dbReference type="EMBL" id="QHT61066.1"/>
    </source>
</evidence>
<dbReference type="PROSITE" id="PS00041">
    <property type="entry name" value="HTH_ARAC_FAMILY_1"/>
    <property type="match status" value="1"/>
</dbReference>
<dbReference type="PROSITE" id="PS50110">
    <property type="entry name" value="RESPONSE_REGULATORY"/>
    <property type="match status" value="1"/>
</dbReference>
<comment type="subcellular location">
    <subcellularLocation>
        <location evidence="1">Cytoplasm</location>
    </subcellularLocation>
</comment>
<evidence type="ECO:0000256" key="2">
    <source>
        <dbReference type="ARBA" id="ARBA00022490"/>
    </source>
</evidence>
<dbReference type="Pfam" id="PF12833">
    <property type="entry name" value="HTH_18"/>
    <property type="match status" value="1"/>
</dbReference>
<dbReference type="KEGG" id="plyc:GXP70_14635"/>
<dbReference type="InterPro" id="IPR018062">
    <property type="entry name" value="HTH_AraC-typ_CS"/>
</dbReference>
<evidence type="ECO:0000259" key="9">
    <source>
        <dbReference type="PROSITE" id="PS01124"/>
    </source>
</evidence>
<evidence type="ECO:0000256" key="4">
    <source>
        <dbReference type="ARBA" id="ARBA00023012"/>
    </source>
</evidence>
<feature type="modified residue" description="4-aspartylphosphate" evidence="8">
    <location>
        <position position="55"/>
    </location>
</feature>
<proteinExistence type="predicted"/>
<dbReference type="InterPro" id="IPR051552">
    <property type="entry name" value="HptR"/>
</dbReference>
<dbReference type="InterPro" id="IPR001789">
    <property type="entry name" value="Sig_transdc_resp-reg_receiver"/>
</dbReference>
<organism evidence="11 12">
    <name type="scientific">Paenibacillus lycopersici</name>
    <dbReference type="NCBI Taxonomy" id="2704462"/>
    <lineage>
        <taxon>Bacteria</taxon>
        <taxon>Bacillati</taxon>
        <taxon>Bacillota</taxon>
        <taxon>Bacilli</taxon>
        <taxon>Bacillales</taxon>
        <taxon>Paenibacillaceae</taxon>
        <taxon>Paenibacillus</taxon>
    </lineage>
</organism>
<sequence length="540" mass="61495">MYSMLIVDDERWVRQGLKKTIDWEAYGIEVWGEAVNGLEAFTWLSKSQPDIVITDIKMPGMDGLTLLEHINKQKMHTKVIIISGYSDFSYAQKAVRCGAYGYVLKPIQERDLLEIVQQCVEELDNDHKRASIIEEMKGQIRESMPLARQRYLEQLLRGYSIPLIQDAATICRTLQLPLNPYDMQVAVVRIHDWGSKGDTRHSRSSLLYAIGNIAEELLKSTGYRSVLCILSDEDGDAALVLSPELEASLDKRTIVPSVLLNVLEESSRLLQVTASVGLSRNIGWDKLSSAYTEAVYACSYSFFKGKGKLYESEHLPPHRADIGVPSVCPSAEWENRVTHAIKIGDNQLIVQTALELQQHIEGIMQKYDPLHIIKGLRILLANLYFKLKGCIHKVDPVERSTLRELLPHSFQLEDLNNQLVEELLKWSSRIRETASRSRVVELGLEYIGNRFTQQITLQDVSNHLYVNASSFSRLFHEEVGETFIRYVTGLRISKAKQLLKGTTKKIYEISDEVGYNDFRHFVKTFKEIAGLTPSQYRDSV</sequence>
<keyword evidence="4" id="KW-0902">Two-component regulatory system</keyword>
<dbReference type="InterPro" id="IPR009057">
    <property type="entry name" value="Homeodomain-like_sf"/>
</dbReference>
<evidence type="ECO:0000259" key="10">
    <source>
        <dbReference type="PROSITE" id="PS50110"/>
    </source>
</evidence>
<gene>
    <name evidence="11" type="ORF">GXP70_14635</name>
</gene>
<dbReference type="PANTHER" id="PTHR42713">
    <property type="entry name" value="HISTIDINE KINASE-RELATED"/>
    <property type="match status" value="1"/>
</dbReference>
<keyword evidence="12" id="KW-1185">Reference proteome</keyword>
<dbReference type="GO" id="GO:0000160">
    <property type="term" value="P:phosphorelay signal transduction system"/>
    <property type="evidence" value="ECO:0007669"/>
    <property type="project" value="UniProtKB-KW"/>
</dbReference>
<dbReference type="SUPFAM" id="SSF46689">
    <property type="entry name" value="Homeodomain-like"/>
    <property type="match status" value="2"/>
</dbReference>
<dbReference type="GO" id="GO:0043565">
    <property type="term" value="F:sequence-specific DNA binding"/>
    <property type="evidence" value="ECO:0007669"/>
    <property type="project" value="InterPro"/>
</dbReference>
<dbReference type="InterPro" id="IPR020449">
    <property type="entry name" value="Tscrpt_reg_AraC-type_HTH"/>
</dbReference>
<dbReference type="Gene3D" id="3.40.50.2300">
    <property type="match status" value="1"/>
</dbReference>
<dbReference type="Proteomes" id="UP000476064">
    <property type="component" value="Chromosome"/>
</dbReference>
<keyword evidence="5" id="KW-0805">Transcription regulation</keyword>
<accession>A0A6C0FVA9</accession>
<dbReference type="SUPFAM" id="SSF52172">
    <property type="entry name" value="CheY-like"/>
    <property type="match status" value="1"/>
</dbReference>
<evidence type="ECO:0000256" key="1">
    <source>
        <dbReference type="ARBA" id="ARBA00004496"/>
    </source>
</evidence>
<dbReference type="PANTHER" id="PTHR42713:SF3">
    <property type="entry name" value="TRANSCRIPTIONAL REGULATORY PROTEIN HPTR"/>
    <property type="match status" value="1"/>
</dbReference>
<dbReference type="RefSeq" id="WP_162357505.1">
    <property type="nucleotide sequence ID" value="NZ_CP048209.1"/>
</dbReference>
<evidence type="ECO:0000313" key="12">
    <source>
        <dbReference type="Proteomes" id="UP000476064"/>
    </source>
</evidence>
<dbReference type="EMBL" id="CP048209">
    <property type="protein sequence ID" value="QHT61066.1"/>
    <property type="molecule type" value="Genomic_DNA"/>
</dbReference>
<protein>
    <submittedName>
        <fullName evidence="11">Response regulator</fullName>
    </submittedName>
</protein>
<dbReference type="GO" id="GO:0003700">
    <property type="term" value="F:DNA-binding transcription factor activity"/>
    <property type="evidence" value="ECO:0007669"/>
    <property type="project" value="InterPro"/>
</dbReference>
<dbReference type="PROSITE" id="PS01124">
    <property type="entry name" value="HTH_ARAC_FAMILY_2"/>
    <property type="match status" value="1"/>
</dbReference>
<keyword evidence="3 8" id="KW-0597">Phosphoprotein</keyword>
<dbReference type="InterPro" id="IPR018060">
    <property type="entry name" value="HTH_AraC"/>
</dbReference>
<dbReference type="GO" id="GO:0005737">
    <property type="term" value="C:cytoplasm"/>
    <property type="evidence" value="ECO:0007669"/>
    <property type="project" value="UniProtKB-SubCell"/>
</dbReference>
<keyword evidence="6" id="KW-0238">DNA-binding</keyword>
<dbReference type="SMART" id="SM00342">
    <property type="entry name" value="HTH_ARAC"/>
    <property type="match status" value="1"/>
</dbReference>
<evidence type="ECO:0000256" key="7">
    <source>
        <dbReference type="ARBA" id="ARBA00023163"/>
    </source>
</evidence>
<reference evidence="11 12" key="1">
    <citation type="submission" date="2020-01" db="EMBL/GenBank/DDBJ databases">
        <title>Paenibacillus sp. nov., isolated from tomato rhizosphere.</title>
        <authorList>
            <person name="Weon H.-Y."/>
            <person name="Lee S.A."/>
        </authorList>
    </citation>
    <scope>NUCLEOTIDE SEQUENCE [LARGE SCALE GENOMIC DNA]</scope>
    <source>
        <strain evidence="11 12">12200R-189</strain>
    </source>
</reference>
<dbReference type="Pfam" id="PF00072">
    <property type="entry name" value="Response_reg"/>
    <property type="match status" value="1"/>
</dbReference>
<evidence type="ECO:0000256" key="6">
    <source>
        <dbReference type="ARBA" id="ARBA00023125"/>
    </source>
</evidence>
<feature type="domain" description="HTH araC/xylS-type" evidence="9">
    <location>
        <begin position="441"/>
        <end position="539"/>
    </location>
</feature>
<name>A0A6C0FVA9_9BACL</name>